<evidence type="ECO:0000256" key="7">
    <source>
        <dbReference type="RuleBase" id="RU004440"/>
    </source>
</evidence>
<keyword evidence="10" id="KW-1185">Reference proteome</keyword>
<protein>
    <recommendedName>
        <fullName evidence="3">lysozyme</fullName>
        <ecNumber evidence="3">3.2.1.17</ecNumber>
    </recommendedName>
</protein>
<comment type="catalytic activity">
    <reaction evidence="1">
        <text>Hydrolysis of (1-&gt;4)-beta-linkages between N-acetylmuramic acid and N-acetyl-D-glucosamine residues in a peptidoglycan and between N-acetyl-D-glucosamine residues in chitodextrins.</text>
        <dbReference type="EC" id="3.2.1.17"/>
    </reaction>
</comment>
<feature type="non-terminal residue" evidence="9">
    <location>
        <position position="153"/>
    </location>
</feature>
<reference evidence="9 10" key="1">
    <citation type="submission" date="2013-11" db="EMBL/GenBank/DDBJ databases">
        <title>Genome sequencing of Stegodyphus mimosarum.</title>
        <authorList>
            <person name="Bechsgaard J."/>
        </authorList>
    </citation>
    <scope>NUCLEOTIDE SEQUENCE [LARGE SCALE GENOMIC DNA]</scope>
</reference>
<dbReference type="OrthoDB" id="17373at2759"/>
<dbReference type="SMART" id="SM00263">
    <property type="entry name" value="LYZ1"/>
    <property type="match status" value="1"/>
</dbReference>
<dbReference type="GO" id="GO:0031640">
    <property type="term" value="P:killing of cells of another organism"/>
    <property type="evidence" value="ECO:0007669"/>
    <property type="project" value="UniProtKB-KW"/>
</dbReference>
<evidence type="ECO:0000313" key="9">
    <source>
        <dbReference type="EMBL" id="KFM63541.1"/>
    </source>
</evidence>
<dbReference type="Proteomes" id="UP000054359">
    <property type="component" value="Unassembled WGS sequence"/>
</dbReference>
<keyword evidence="5" id="KW-1015">Disulfide bond</keyword>
<dbReference type="PROSITE" id="PS51348">
    <property type="entry name" value="GLYCOSYL_HYDROL_F22_2"/>
    <property type="match status" value="1"/>
</dbReference>
<dbReference type="InterPro" id="IPR023346">
    <property type="entry name" value="Lysozyme-like_dom_sf"/>
</dbReference>
<dbReference type="STRING" id="407821.A0A087TEK2"/>
<comment type="similarity">
    <text evidence="2 7">Belongs to the glycosyl hydrolase 22 family.</text>
</comment>
<dbReference type="Gene3D" id="1.10.530.10">
    <property type="match status" value="1"/>
</dbReference>
<keyword evidence="4" id="KW-0081">Bacteriolytic enzyme</keyword>
<keyword evidence="8" id="KW-0732">Signal</keyword>
<evidence type="ECO:0000256" key="2">
    <source>
        <dbReference type="ARBA" id="ARBA00010859"/>
    </source>
</evidence>
<dbReference type="CDD" id="cd16899">
    <property type="entry name" value="LYZ_C_invert"/>
    <property type="match status" value="1"/>
</dbReference>
<evidence type="ECO:0000256" key="5">
    <source>
        <dbReference type="ARBA" id="ARBA00023157"/>
    </source>
</evidence>
<dbReference type="SUPFAM" id="SSF53955">
    <property type="entry name" value="Lysozyme-like"/>
    <property type="match status" value="1"/>
</dbReference>
<evidence type="ECO:0000256" key="1">
    <source>
        <dbReference type="ARBA" id="ARBA00000632"/>
    </source>
</evidence>
<gene>
    <name evidence="9" type="ORF">X975_14096</name>
</gene>
<evidence type="ECO:0000256" key="8">
    <source>
        <dbReference type="SAM" id="SignalP"/>
    </source>
</evidence>
<dbReference type="EC" id="3.2.1.17" evidence="3"/>
<dbReference type="PANTHER" id="PTHR11407:SF63">
    <property type="entry name" value="LYSOZYME C"/>
    <property type="match status" value="1"/>
</dbReference>
<sequence length="153" mass="16619">MASFVPLLLLFLCLQAAVLEAKILKPCDVASAMIQLGQKKTKAASWVCLAKFASGFNTQALNGPHSDGSYDFGIFQINDKYCKAGSKQSCGVSCTDLVKDDPIPSAKCALKIFDKEGFGHWSSWKNNCQNIDTSRFITKCLLRSITRDGRGSG</sequence>
<dbReference type="PRINTS" id="PR00135">
    <property type="entry name" value="LYZLACT"/>
</dbReference>
<evidence type="ECO:0000256" key="4">
    <source>
        <dbReference type="ARBA" id="ARBA00022638"/>
    </source>
</evidence>
<dbReference type="OMA" id="KNACHIK"/>
<dbReference type="Pfam" id="PF00062">
    <property type="entry name" value="Lys"/>
    <property type="match status" value="1"/>
</dbReference>
<dbReference type="InterPro" id="IPR001916">
    <property type="entry name" value="Glyco_hydro_22"/>
</dbReference>
<evidence type="ECO:0000256" key="6">
    <source>
        <dbReference type="ARBA" id="ARBA00023295"/>
    </source>
</evidence>
<dbReference type="GO" id="GO:0003796">
    <property type="term" value="F:lysozyme activity"/>
    <property type="evidence" value="ECO:0007669"/>
    <property type="project" value="UniProtKB-EC"/>
</dbReference>
<feature type="chain" id="PRO_5001829651" description="lysozyme" evidence="8">
    <location>
        <begin position="22"/>
        <end position="153"/>
    </location>
</feature>
<evidence type="ECO:0000313" key="10">
    <source>
        <dbReference type="Proteomes" id="UP000054359"/>
    </source>
</evidence>
<organism evidence="9 10">
    <name type="scientific">Stegodyphus mimosarum</name>
    <name type="common">African social velvet spider</name>
    <dbReference type="NCBI Taxonomy" id="407821"/>
    <lineage>
        <taxon>Eukaryota</taxon>
        <taxon>Metazoa</taxon>
        <taxon>Ecdysozoa</taxon>
        <taxon>Arthropoda</taxon>
        <taxon>Chelicerata</taxon>
        <taxon>Arachnida</taxon>
        <taxon>Araneae</taxon>
        <taxon>Araneomorphae</taxon>
        <taxon>Entelegynae</taxon>
        <taxon>Eresoidea</taxon>
        <taxon>Eresidae</taxon>
        <taxon>Stegodyphus</taxon>
    </lineage>
</organism>
<name>A0A087TEK2_STEMI</name>
<dbReference type="FunFam" id="1.10.530.10:FF:000001">
    <property type="entry name" value="Lysozyme C"/>
    <property type="match status" value="1"/>
</dbReference>
<evidence type="ECO:0000256" key="3">
    <source>
        <dbReference type="ARBA" id="ARBA00012732"/>
    </source>
</evidence>
<keyword evidence="6" id="KW-0378">Hydrolase</keyword>
<accession>A0A087TEK2</accession>
<dbReference type="EMBL" id="KK114866">
    <property type="protein sequence ID" value="KFM63541.1"/>
    <property type="molecule type" value="Genomic_DNA"/>
</dbReference>
<keyword evidence="6" id="KW-0326">Glycosidase</keyword>
<keyword evidence="4" id="KW-0929">Antimicrobial</keyword>
<feature type="signal peptide" evidence="8">
    <location>
        <begin position="1"/>
        <end position="21"/>
    </location>
</feature>
<dbReference type="PANTHER" id="PTHR11407">
    <property type="entry name" value="LYSOZYME C"/>
    <property type="match status" value="1"/>
</dbReference>
<dbReference type="GO" id="GO:0042742">
    <property type="term" value="P:defense response to bacterium"/>
    <property type="evidence" value="ECO:0007669"/>
    <property type="project" value="UniProtKB-KW"/>
</dbReference>
<proteinExistence type="inferred from homology"/>
<dbReference type="AlphaFoldDB" id="A0A087TEK2"/>